<comment type="caution">
    <text evidence="2">The sequence shown here is derived from an EMBL/GenBank/DDBJ whole genome shotgun (WGS) entry which is preliminary data.</text>
</comment>
<keyword evidence="3" id="KW-1185">Reference proteome</keyword>
<evidence type="ECO:0000313" key="3">
    <source>
        <dbReference type="Proteomes" id="UP000287156"/>
    </source>
</evidence>
<evidence type="ECO:0000313" key="2">
    <source>
        <dbReference type="EMBL" id="RST71866.1"/>
    </source>
</evidence>
<organism evidence="2 3">
    <name type="scientific">Siminovitchia acidinfaciens</name>
    <dbReference type="NCBI Taxonomy" id="2321395"/>
    <lineage>
        <taxon>Bacteria</taxon>
        <taxon>Bacillati</taxon>
        <taxon>Bacillota</taxon>
        <taxon>Bacilli</taxon>
        <taxon>Bacillales</taxon>
        <taxon>Bacillaceae</taxon>
        <taxon>Siminovitchia</taxon>
    </lineage>
</organism>
<evidence type="ECO:0000259" key="1">
    <source>
        <dbReference type="PROSITE" id="PS50965"/>
    </source>
</evidence>
<dbReference type="Proteomes" id="UP000287156">
    <property type="component" value="Unassembled WGS sequence"/>
</dbReference>
<reference evidence="2" key="1">
    <citation type="submission" date="2018-12" db="EMBL/GenBank/DDBJ databases">
        <authorList>
            <person name="Sun L."/>
            <person name="Chen Z."/>
        </authorList>
    </citation>
    <scope>NUCLEOTIDE SEQUENCE [LARGE SCALE GENOMIC DNA]</scope>
    <source>
        <strain evidence="2">3-2-2</strain>
    </source>
</reference>
<proteinExistence type="predicted"/>
<sequence length="310" mass="35739">MKDIIIKQRGESLSLAGIQASIKRLHPKHEAIPILSTKEFSLEAGIAGEAKLAEILHKHSYPFEHRILHDLSLLFPSSFQIDSLFLTQFYTIIFEVKNIGGRLEFKENPPQLVRTRETGEVDGFESPAAQVERIGDLLGAWFKEHGINIPVYRVVVLAYPRQIVDRPPAKTPVLFPSHVPQFIRDLPRKKPILDYRTFNWLSEKLVASHHNYIPRPVCDIYNIPRRDIRTGVICPGCGAIGMMKIARSWRCRSCGCLDHKAHERSVRDWFLIMGREMTNRDCREFLRVDSTNSYKDFKEYGPCCQRVMQV</sequence>
<dbReference type="InterPro" id="IPR011528">
    <property type="entry name" value="NERD"/>
</dbReference>
<dbReference type="AlphaFoldDB" id="A0A429XUN6"/>
<accession>A0A429XUN6</accession>
<name>A0A429XUN6_9BACI</name>
<dbReference type="EMBL" id="QYTV02000011">
    <property type="protein sequence ID" value="RST71866.1"/>
    <property type="molecule type" value="Genomic_DNA"/>
</dbReference>
<gene>
    <name evidence="2" type="ORF">D4T97_018340</name>
</gene>
<feature type="domain" description="NERD" evidence="1">
    <location>
        <begin position="44"/>
        <end position="161"/>
    </location>
</feature>
<dbReference type="PROSITE" id="PS50965">
    <property type="entry name" value="NERD"/>
    <property type="match status" value="1"/>
</dbReference>
<dbReference type="Pfam" id="PF08378">
    <property type="entry name" value="NERD"/>
    <property type="match status" value="1"/>
</dbReference>
<protein>
    <submittedName>
        <fullName evidence="2">NERD domain-containing protein</fullName>
    </submittedName>
</protein>
<dbReference type="OrthoDB" id="2734037at2"/>